<dbReference type="AlphaFoldDB" id="A0A3N4L1P5"/>
<evidence type="ECO:0000256" key="1">
    <source>
        <dbReference type="SAM" id="MobiDB-lite"/>
    </source>
</evidence>
<gene>
    <name evidence="3" type="ORF">P167DRAFT_557356</name>
</gene>
<dbReference type="EMBL" id="ML119113">
    <property type="protein sequence ID" value="RPB15422.1"/>
    <property type="molecule type" value="Genomic_DNA"/>
</dbReference>
<dbReference type="SUPFAM" id="SSF81383">
    <property type="entry name" value="F-box domain"/>
    <property type="match status" value="1"/>
</dbReference>
<dbReference type="PROSITE" id="PS50181">
    <property type="entry name" value="FBOX"/>
    <property type="match status" value="1"/>
</dbReference>
<protein>
    <recommendedName>
        <fullName evidence="2">F-box domain-containing protein</fullName>
    </recommendedName>
</protein>
<dbReference type="InParanoid" id="A0A3N4L1P5"/>
<dbReference type="Pfam" id="PF12937">
    <property type="entry name" value="F-box-like"/>
    <property type="match status" value="1"/>
</dbReference>
<organism evidence="3 4">
    <name type="scientific">Morchella conica CCBAS932</name>
    <dbReference type="NCBI Taxonomy" id="1392247"/>
    <lineage>
        <taxon>Eukaryota</taxon>
        <taxon>Fungi</taxon>
        <taxon>Dikarya</taxon>
        <taxon>Ascomycota</taxon>
        <taxon>Pezizomycotina</taxon>
        <taxon>Pezizomycetes</taxon>
        <taxon>Pezizales</taxon>
        <taxon>Morchellaceae</taxon>
        <taxon>Morchella</taxon>
    </lineage>
</organism>
<dbReference type="InterPro" id="IPR036047">
    <property type="entry name" value="F-box-like_dom_sf"/>
</dbReference>
<evidence type="ECO:0000259" key="2">
    <source>
        <dbReference type="PROSITE" id="PS50181"/>
    </source>
</evidence>
<evidence type="ECO:0000313" key="3">
    <source>
        <dbReference type="EMBL" id="RPB15422.1"/>
    </source>
</evidence>
<dbReference type="SMART" id="SM00256">
    <property type="entry name" value="FBOX"/>
    <property type="match status" value="1"/>
</dbReference>
<sequence length="366" mass="40827">MFGSPTESRRGDGFEGKARGVLRAVERARLQFLQKTKPPSANSNGPMSPGGTPSASLTHTYFDLLPTELLIAIISRTTWRDVITLRRVSRAFRDLVDTHEHIIVTQWLLPGSYLTLLSQLFYPPRSRTGDGTRRATVQYFYGLERRHGGAEEVDEAVVLHFLTYSRLRLEASQAVTAAENSDDYHTPPSPLDLTNTYTTIQSSIIGTFDNSTLISTHHAMHFLVNLLRLSLSPEPPHNQNDEQVALILRCTMPLQRCVEFFAADVPSASGRLRKQFMSDMQDERVEMEAKLVGRALGGSGGGRRGSAYGRRVWAPRVGEVWFDAAKKALGERGLREHGPDGVYFFPDCSQELLVGCPDCQLRPTPR</sequence>
<proteinExistence type="predicted"/>
<keyword evidence="4" id="KW-1185">Reference proteome</keyword>
<feature type="domain" description="F-box" evidence="2">
    <location>
        <begin position="59"/>
        <end position="106"/>
    </location>
</feature>
<accession>A0A3N4L1P5</accession>
<name>A0A3N4L1P5_9PEZI</name>
<feature type="region of interest" description="Disordered" evidence="1">
    <location>
        <begin position="33"/>
        <end position="53"/>
    </location>
</feature>
<dbReference type="OrthoDB" id="8864979at2759"/>
<dbReference type="Proteomes" id="UP000277580">
    <property type="component" value="Unassembled WGS sequence"/>
</dbReference>
<dbReference type="CDD" id="cd09917">
    <property type="entry name" value="F-box_SF"/>
    <property type="match status" value="1"/>
</dbReference>
<dbReference type="InterPro" id="IPR001810">
    <property type="entry name" value="F-box_dom"/>
</dbReference>
<evidence type="ECO:0000313" key="4">
    <source>
        <dbReference type="Proteomes" id="UP000277580"/>
    </source>
</evidence>
<reference evidence="3 4" key="1">
    <citation type="journal article" date="2018" name="Nat. Ecol. Evol.">
        <title>Pezizomycetes genomes reveal the molecular basis of ectomycorrhizal truffle lifestyle.</title>
        <authorList>
            <person name="Murat C."/>
            <person name="Payen T."/>
            <person name="Noel B."/>
            <person name="Kuo A."/>
            <person name="Morin E."/>
            <person name="Chen J."/>
            <person name="Kohler A."/>
            <person name="Krizsan K."/>
            <person name="Balestrini R."/>
            <person name="Da Silva C."/>
            <person name="Montanini B."/>
            <person name="Hainaut M."/>
            <person name="Levati E."/>
            <person name="Barry K.W."/>
            <person name="Belfiori B."/>
            <person name="Cichocki N."/>
            <person name="Clum A."/>
            <person name="Dockter R.B."/>
            <person name="Fauchery L."/>
            <person name="Guy J."/>
            <person name="Iotti M."/>
            <person name="Le Tacon F."/>
            <person name="Lindquist E.A."/>
            <person name="Lipzen A."/>
            <person name="Malagnac F."/>
            <person name="Mello A."/>
            <person name="Molinier V."/>
            <person name="Miyauchi S."/>
            <person name="Poulain J."/>
            <person name="Riccioni C."/>
            <person name="Rubini A."/>
            <person name="Sitrit Y."/>
            <person name="Splivallo R."/>
            <person name="Traeger S."/>
            <person name="Wang M."/>
            <person name="Zifcakova L."/>
            <person name="Wipf D."/>
            <person name="Zambonelli A."/>
            <person name="Paolocci F."/>
            <person name="Nowrousian M."/>
            <person name="Ottonello S."/>
            <person name="Baldrian P."/>
            <person name="Spatafora J.W."/>
            <person name="Henrissat B."/>
            <person name="Nagy L.G."/>
            <person name="Aury J.M."/>
            <person name="Wincker P."/>
            <person name="Grigoriev I.V."/>
            <person name="Bonfante P."/>
            <person name="Martin F.M."/>
        </authorList>
    </citation>
    <scope>NUCLEOTIDE SEQUENCE [LARGE SCALE GENOMIC DNA]</scope>
    <source>
        <strain evidence="3 4">CCBAS932</strain>
    </source>
</reference>